<dbReference type="CDD" id="cd19503">
    <property type="entry name" value="RecA-like_CDC48_NLV2_r1-like"/>
    <property type="match status" value="1"/>
</dbReference>
<feature type="domain" description="AAA+ ATPase" evidence="5">
    <location>
        <begin position="227"/>
        <end position="366"/>
    </location>
</feature>
<evidence type="ECO:0000256" key="1">
    <source>
        <dbReference type="ARBA" id="ARBA00022741"/>
    </source>
</evidence>
<proteinExistence type="inferred from homology"/>
<dbReference type="EMBL" id="WHWB01034471">
    <property type="protein sequence ID" value="KAJ7409463.1"/>
    <property type="molecule type" value="Genomic_DNA"/>
</dbReference>
<dbReference type="Pfam" id="PF17862">
    <property type="entry name" value="AAA_lid_3"/>
    <property type="match status" value="1"/>
</dbReference>
<dbReference type="Gene3D" id="3.40.50.300">
    <property type="entry name" value="P-loop containing nucleotide triphosphate hydrolases"/>
    <property type="match status" value="2"/>
</dbReference>
<dbReference type="InterPro" id="IPR027417">
    <property type="entry name" value="P-loop_NTPase"/>
</dbReference>
<comment type="caution">
    <text evidence="6">The sequence shown here is derived from an EMBL/GenBank/DDBJ whole genome shotgun (WGS) entry which is preliminary data.</text>
</comment>
<keyword evidence="2 3" id="KW-0067">ATP-binding</keyword>
<protein>
    <submittedName>
        <fullName evidence="6">Spermatogenesis-associated protein 5-like protein 1</fullName>
    </submittedName>
</protein>
<evidence type="ECO:0000259" key="5">
    <source>
        <dbReference type="SMART" id="SM00382"/>
    </source>
</evidence>
<dbReference type="SMART" id="SM00382">
    <property type="entry name" value="AAA"/>
    <property type="match status" value="2"/>
</dbReference>
<dbReference type="InterPro" id="IPR003959">
    <property type="entry name" value="ATPase_AAA_core"/>
</dbReference>
<dbReference type="Proteomes" id="UP001145742">
    <property type="component" value="Unassembled WGS sequence"/>
</dbReference>
<name>A0ABQ9CZG5_9PASS</name>
<keyword evidence="4" id="KW-1133">Transmembrane helix</keyword>
<feature type="domain" description="AAA+ ATPase" evidence="5">
    <location>
        <begin position="440"/>
        <end position="610"/>
    </location>
</feature>
<dbReference type="PROSITE" id="PS00674">
    <property type="entry name" value="AAA"/>
    <property type="match status" value="1"/>
</dbReference>
<evidence type="ECO:0000256" key="4">
    <source>
        <dbReference type="SAM" id="Phobius"/>
    </source>
</evidence>
<dbReference type="InterPro" id="IPR041569">
    <property type="entry name" value="AAA_lid_3"/>
</dbReference>
<evidence type="ECO:0000313" key="7">
    <source>
        <dbReference type="Proteomes" id="UP001145742"/>
    </source>
</evidence>
<keyword evidence="7" id="KW-1185">Reference proteome</keyword>
<sequence>MEPAELKLLPPDAGDEGTQRCRLGPAALSFLGATIGAPLRIALPGGCCVCTAWPRHDLADGLLQADLSCSTAGLAPPPPPGLRLSLRHLRLLPRRAVGRAAVRAVLGSAALKRATPKAVLQDTLRELLRNVYVAPGYVVTVAPSPENPVVCIEILSADTSVEEAGLITPQTSIKIKEVTTLEWYRHLSEGTAKTAIAGLDDVGRPLKEMIDLPLRFPKTLKKLGLAVPNGVLLIGPPGVGKTLLVKAVAEELGAFLFGVSGPALHGSRPGEGEENLRRVFEKGREMSCEGPTVLFFDEIDSLCPKRGSSNNAPEDRIVAQLLTLLDGVRSEGKMVIVAATNRPDALDPALRRPGRLDREVIIGTPTVTQRRSILQLLTSSMPISAEVDVALLAELTPGYVGADLTALCREAAMQAVAHSSLSIEWPMKFPQAFARMGLSHPKGILLYGPPGCAKTTLVKAVATSCHCAFLSVSGADLFSPYVGDSEKILSQVFRQARANTPAIIFLDEIDSILGSRSRCSTDHGVSERVLSVLLNELDGVGLKVTERRGGKLQLEAQCQEQSDEERKLEFQETLNKDFMVVAATNRPDMLDDALLRPGRLDKMIYIPPPDLKLIPLAGILSMAAVGAFSFSVYSLLGKSDVIINKSGNPEPWENIDPTKSQKLLTVQQKWKPIEELEDVKKLMK</sequence>
<dbReference type="InterPro" id="IPR050168">
    <property type="entry name" value="AAA_ATPase_domain"/>
</dbReference>
<evidence type="ECO:0000256" key="3">
    <source>
        <dbReference type="RuleBase" id="RU003651"/>
    </source>
</evidence>
<organism evidence="6 7">
    <name type="scientific">Willisornis vidua</name>
    <name type="common">Xingu scale-backed antbird</name>
    <dbReference type="NCBI Taxonomy" id="1566151"/>
    <lineage>
        <taxon>Eukaryota</taxon>
        <taxon>Metazoa</taxon>
        <taxon>Chordata</taxon>
        <taxon>Craniata</taxon>
        <taxon>Vertebrata</taxon>
        <taxon>Euteleostomi</taxon>
        <taxon>Archelosauria</taxon>
        <taxon>Archosauria</taxon>
        <taxon>Dinosauria</taxon>
        <taxon>Saurischia</taxon>
        <taxon>Theropoda</taxon>
        <taxon>Coelurosauria</taxon>
        <taxon>Aves</taxon>
        <taxon>Neognathae</taxon>
        <taxon>Neoaves</taxon>
        <taxon>Telluraves</taxon>
        <taxon>Australaves</taxon>
        <taxon>Passeriformes</taxon>
        <taxon>Thamnophilidae</taxon>
        <taxon>Willisornis</taxon>
    </lineage>
</organism>
<dbReference type="PANTHER" id="PTHR23077:SF171">
    <property type="entry name" value="NUCLEAR VALOSIN-CONTAINING PROTEIN-LIKE"/>
    <property type="match status" value="1"/>
</dbReference>
<gene>
    <name evidence="6" type="ORF">WISP_114807</name>
</gene>
<comment type="similarity">
    <text evidence="3">Belongs to the AAA ATPase family.</text>
</comment>
<dbReference type="InterPro" id="IPR003593">
    <property type="entry name" value="AAA+_ATPase"/>
</dbReference>
<keyword evidence="4" id="KW-0472">Membrane</keyword>
<reference evidence="6" key="1">
    <citation type="submission" date="2019-10" db="EMBL/GenBank/DDBJ databases">
        <authorList>
            <person name="Soares A.E.R."/>
            <person name="Aleixo A."/>
            <person name="Schneider P."/>
            <person name="Miyaki C.Y."/>
            <person name="Schneider M.P."/>
            <person name="Mello C."/>
            <person name="Vasconcelos A.T.R."/>
        </authorList>
    </citation>
    <scope>NUCLEOTIDE SEQUENCE</scope>
    <source>
        <tissue evidence="6">Muscle</tissue>
    </source>
</reference>
<dbReference type="PANTHER" id="PTHR23077">
    <property type="entry name" value="AAA-FAMILY ATPASE"/>
    <property type="match status" value="1"/>
</dbReference>
<dbReference type="Pfam" id="PF00004">
    <property type="entry name" value="AAA"/>
    <property type="match status" value="2"/>
</dbReference>
<dbReference type="Pfam" id="PF06522">
    <property type="entry name" value="B12D"/>
    <property type="match status" value="1"/>
</dbReference>
<dbReference type="SUPFAM" id="SSF52540">
    <property type="entry name" value="P-loop containing nucleoside triphosphate hydrolases"/>
    <property type="match status" value="2"/>
</dbReference>
<keyword evidence="4" id="KW-0812">Transmembrane</keyword>
<feature type="transmembrane region" description="Helical" evidence="4">
    <location>
        <begin position="613"/>
        <end position="636"/>
    </location>
</feature>
<keyword evidence="1 3" id="KW-0547">Nucleotide-binding</keyword>
<accession>A0ABQ9CZG5</accession>
<dbReference type="InterPro" id="IPR010530">
    <property type="entry name" value="B12D"/>
</dbReference>
<dbReference type="InterPro" id="IPR003960">
    <property type="entry name" value="ATPase_AAA_CS"/>
</dbReference>
<evidence type="ECO:0000256" key="2">
    <source>
        <dbReference type="ARBA" id="ARBA00022840"/>
    </source>
</evidence>
<evidence type="ECO:0000313" key="6">
    <source>
        <dbReference type="EMBL" id="KAJ7409463.1"/>
    </source>
</evidence>